<evidence type="ECO:0000313" key="2">
    <source>
        <dbReference type="EMBL" id="CAK0908601.1"/>
    </source>
</evidence>
<evidence type="ECO:0000313" key="3">
    <source>
        <dbReference type="Proteomes" id="UP001189429"/>
    </source>
</evidence>
<dbReference type="Proteomes" id="UP001189429">
    <property type="component" value="Unassembled WGS sequence"/>
</dbReference>
<feature type="compositionally biased region" description="Basic and acidic residues" evidence="1">
    <location>
        <begin position="80"/>
        <end position="105"/>
    </location>
</feature>
<dbReference type="EMBL" id="CAUYUJ010022045">
    <property type="protein sequence ID" value="CAK0908601.1"/>
    <property type="molecule type" value="Genomic_DNA"/>
</dbReference>
<reference evidence="2" key="1">
    <citation type="submission" date="2023-10" db="EMBL/GenBank/DDBJ databases">
        <authorList>
            <person name="Chen Y."/>
            <person name="Shah S."/>
            <person name="Dougan E. K."/>
            <person name="Thang M."/>
            <person name="Chan C."/>
        </authorList>
    </citation>
    <scope>NUCLEOTIDE SEQUENCE [LARGE SCALE GENOMIC DNA]</scope>
</reference>
<proteinExistence type="predicted"/>
<feature type="region of interest" description="Disordered" evidence="1">
    <location>
        <begin position="1"/>
        <end position="105"/>
    </location>
</feature>
<feature type="compositionally biased region" description="Low complexity" evidence="1">
    <location>
        <begin position="66"/>
        <end position="79"/>
    </location>
</feature>
<name>A0ABN9Y7M3_9DINO</name>
<evidence type="ECO:0000256" key="1">
    <source>
        <dbReference type="SAM" id="MobiDB-lite"/>
    </source>
</evidence>
<protein>
    <submittedName>
        <fullName evidence="2">Uncharacterized protein</fullName>
    </submittedName>
</protein>
<comment type="caution">
    <text evidence="2">The sequence shown here is derived from an EMBL/GenBank/DDBJ whole genome shotgun (WGS) entry which is preliminary data.</text>
</comment>
<sequence>MQPFWAGGRSRREEEDSSVLPAEGYAEAPPLARGGPLGDRREPPGRPLFPAGAAAPLERRGAASSRQPPRRALPAVAVRADPHLERQFSNRHIQDKRPGAHGRAEELRRLALRGAQSATVARGADAFRDRHAAGYAEVDALQRPAAARGIVGPRSEDESSSQRGSSDSERAGRRGKRRRRAASAGGDVVVDFF</sequence>
<feature type="region of interest" description="Disordered" evidence="1">
    <location>
        <begin position="142"/>
        <end position="193"/>
    </location>
</feature>
<organism evidence="2 3">
    <name type="scientific">Prorocentrum cordatum</name>
    <dbReference type="NCBI Taxonomy" id="2364126"/>
    <lineage>
        <taxon>Eukaryota</taxon>
        <taxon>Sar</taxon>
        <taxon>Alveolata</taxon>
        <taxon>Dinophyceae</taxon>
        <taxon>Prorocentrales</taxon>
        <taxon>Prorocentraceae</taxon>
        <taxon>Prorocentrum</taxon>
    </lineage>
</organism>
<gene>
    <name evidence="2" type="ORF">PCOR1329_LOCUS83234</name>
</gene>
<keyword evidence="3" id="KW-1185">Reference proteome</keyword>
<accession>A0ABN9Y7M3</accession>